<dbReference type="Proteomes" id="UP000264353">
    <property type="component" value="Chromosome A4"/>
</dbReference>
<evidence type="ECO:0000313" key="1">
    <source>
        <dbReference type="EMBL" id="RID65375.1"/>
    </source>
</evidence>
<gene>
    <name evidence="1" type="ORF">BRARA_D00574</name>
</gene>
<proteinExistence type="predicted"/>
<dbReference type="EMBL" id="CM010631">
    <property type="protein sequence ID" value="RID65375.1"/>
    <property type="molecule type" value="Genomic_DNA"/>
</dbReference>
<evidence type="ECO:0000313" key="2">
    <source>
        <dbReference type="Proteomes" id="UP000264353"/>
    </source>
</evidence>
<accession>A0A397ZJ06</accession>
<sequence length="32" mass="3973">MISDSFCISLYPFTKQWISTYKKFWVVLPTWR</sequence>
<organism evidence="1 2">
    <name type="scientific">Brassica campestris</name>
    <name type="common">Field mustard</name>
    <dbReference type="NCBI Taxonomy" id="3711"/>
    <lineage>
        <taxon>Eukaryota</taxon>
        <taxon>Viridiplantae</taxon>
        <taxon>Streptophyta</taxon>
        <taxon>Embryophyta</taxon>
        <taxon>Tracheophyta</taxon>
        <taxon>Spermatophyta</taxon>
        <taxon>Magnoliopsida</taxon>
        <taxon>eudicotyledons</taxon>
        <taxon>Gunneridae</taxon>
        <taxon>Pentapetalae</taxon>
        <taxon>rosids</taxon>
        <taxon>malvids</taxon>
        <taxon>Brassicales</taxon>
        <taxon>Brassicaceae</taxon>
        <taxon>Brassiceae</taxon>
        <taxon>Brassica</taxon>
    </lineage>
</organism>
<name>A0A397ZJ06_BRACM</name>
<reference evidence="1 2" key="1">
    <citation type="submission" date="2018-06" db="EMBL/GenBank/DDBJ databases">
        <title>WGS assembly of Brassica rapa FPsc.</title>
        <authorList>
            <person name="Bowman J."/>
            <person name="Kohchi T."/>
            <person name="Yamato K."/>
            <person name="Jenkins J."/>
            <person name="Shu S."/>
            <person name="Ishizaki K."/>
            <person name="Yamaoka S."/>
            <person name="Nishihama R."/>
            <person name="Nakamura Y."/>
            <person name="Berger F."/>
            <person name="Adam C."/>
            <person name="Aki S."/>
            <person name="Althoff F."/>
            <person name="Araki T."/>
            <person name="Arteaga-Vazquez M."/>
            <person name="Balasubrmanian S."/>
            <person name="Bauer D."/>
            <person name="Boehm C."/>
            <person name="Briginshaw L."/>
            <person name="Caballero-Perez J."/>
            <person name="Catarino B."/>
            <person name="Chen F."/>
            <person name="Chiyoda S."/>
            <person name="Chovatia M."/>
            <person name="Davies K."/>
            <person name="Delmans M."/>
            <person name="Demura T."/>
            <person name="Dierschke T."/>
            <person name="Dolan L."/>
            <person name="Dorantes-Acosta A."/>
            <person name="Eklund D."/>
            <person name="Florent S."/>
            <person name="Flores-Sandoval E."/>
            <person name="Fujiyama A."/>
            <person name="Fukuzawa H."/>
            <person name="Galik B."/>
            <person name="Grimanelli D."/>
            <person name="Grimwood J."/>
            <person name="Grossniklaus U."/>
            <person name="Hamada T."/>
            <person name="Haseloff J."/>
            <person name="Hetherington A."/>
            <person name="Higo A."/>
            <person name="Hirakawa Y."/>
            <person name="Hundley H."/>
            <person name="Ikeda Y."/>
            <person name="Inoue K."/>
            <person name="Inoue S."/>
            <person name="Ishida S."/>
            <person name="Jia Q."/>
            <person name="Kakita M."/>
            <person name="Kanazawa T."/>
            <person name="Kawai Y."/>
            <person name="Kawashima T."/>
            <person name="Kennedy M."/>
            <person name="Kinose K."/>
            <person name="Kinoshita T."/>
            <person name="Kohara Y."/>
            <person name="Koide E."/>
            <person name="Komatsu K."/>
            <person name="Kopischke S."/>
            <person name="Kubo M."/>
            <person name="Kyozuka J."/>
            <person name="Lagercrantz U."/>
            <person name="Lin S."/>
            <person name="Lindquist E."/>
            <person name="Lipzen A."/>
            <person name="Lu C."/>
            <person name="Luna E."/>
            <person name="Martienssen R."/>
            <person name="Minamino N."/>
            <person name="Mizutani M."/>
            <person name="Mizutani M."/>
            <person name="Mochizuki N."/>
            <person name="Monte I."/>
            <person name="Mosher R."/>
            <person name="Nagasaki H."/>
            <person name="Nakagami H."/>
            <person name="Naramoto S."/>
            <person name="Nishitani K."/>
            <person name="Ohtani M."/>
            <person name="Okamoto T."/>
            <person name="Okumura M."/>
            <person name="Phillips J."/>
            <person name="Pollak B."/>
            <person name="Reinders A."/>
            <person name="Roevekamp M."/>
            <person name="Sano R."/>
            <person name="Sawa S."/>
            <person name="Schmid M."/>
            <person name="Shirakawa M."/>
            <person name="Solano R."/>
            <person name="Spunde A."/>
            <person name="Suetsugu N."/>
            <person name="Sugano S."/>
            <person name="Sugiyama A."/>
            <person name="Sun R."/>
            <person name="Suzuki Y."/>
            <person name="Takenaka M."/>
            <person name="Takezawa D."/>
            <person name="Tomogane H."/>
            <person name="Tsuzuki M."/>
            <person name="Ueda T."/>
            <person name="Umeda M."/>
            <person name="Ward J."/>
            <person name="Watanabe Y."/>
            <person name="Yazaki K."/>
            <person name="Yokoyama R."/>
            <person name="Yoshitake Y."/>
            <person name="Yotsui I."/>
            <person name="Zachgo S."/>
            <person name="Schmutz J."/>
        </authorList>
    </citation>
    <scope>NUCLEOTIDE SEQUENCE [LARGE SCALE GENOMIC DNA]</scope>
    <source>
        <strain evidence="2">cv. B-3</strain>
    </source>
</reference>
<protein>
    <submittedName>
        <fullName evidence="1">Uncharacterized protein</fullName>
    </submittedName>
</protein>
<dbReference type="AlphaFoldDB" id="A0A397ZJ06"/>